<dbReference type="PANTHER" id="PTHR12547">
    <property type="entry name" value="CCCH ZINC FINGER/TIS11-RELATED"/>
    <property type="match status" value="1"/>
</dbReference>
<feature type="zinc finger region" description="C3H1-type" evidence="5">
    <location>
        <begin position="140"/>
        <end position="168"/>
    </location>
</feature>
<dbReference type="InterPro" id="IPR045877">
    <property type="entry name" value="ZFP36-like"/>
</dbReference>
<feature type="compositionally biased region" description="Polar residues" evidence="6">
    <location>
        <begin position="215"/>
        <end position="227"/>
    </location>
</feature>
<keyword evidence="2" id="KW-0677">Repeat</keyword>
<evidence type="ECO:0000256" key="5">
    <source>
        <dbReference type="PROSITE-ProRule" id="PRU00723"/>
    </source>
</evidence>
<dbReference type="GO" id="GO:0008270">
    <property type="term" value="F:zinc ion binding"/>
    <property type="evidence" value="ECO:0007669"/>
    <property type="project" value="UniProtKB-KW"/>
</dbReference>
<dbReference type="Gene3D" id="4.10.1000.10">
    <property type="entry name" value="Zinc finger, CCCH-type"/>
    <property type="match status" value="2"/>
</dbReference>
<evidence type="ECO:0000256" key="1">
    <source>
        <dbReference type="ARBA" id="ARBA00022723"/>
    </source>
</evidence>
<protein>
    <recommendedName>
        <fullName evidence="7">C3H1-type domain-containing protein</fullName>
    </recommendedName>
</protein>
<dbReference type="AlphaFoldDB" id="C5LPV6"/>
<evidence type="ECO:0000256" key="3">
    <source>
        <dbReference type="ARBA" id="ARBA00022771"/>
    </source>
</evidence>
<dbReference type="EMBL" id="GG684286">
    <property type="protein sequence ID" value="EER01237.1"/>
    <property type="molecule type" value="Genomic_DNA"/>
</dbReference>
<dbReference type="RefSeq" id="XP_002768519.1">
    <property type="nucleotide sequence ID" value="XM_002768473.1"/>
</dbReference>
<feature type="domain" description="C3H1-type" evidence="7">
    <location>
        <begin position="140"/>
        <end position="168"/>
    </location>
</feature>
<feature type="zinc finger region" description="C3H1-type" evidence="5">
    <location>
        <begin position="105"/>
        <end position="132"/>
    </location>
</feature>
<dbReference type="SUPFAM" id="SSF90229">
    <property type="entry name" value="CCCH zinc finger"/>
    <property type="match status" value="2"/>
</dbReference>
<organism evidence="9">
    <name type="scientific">Perkinsus marinus (strain ATCC 50983 / TXsc)</name>
    <dbReference type="NCBI Taxonomy" id="423536"/>
    <lineage>
        <taxon>Eukaryota</taxon>
        <taxon>Sar</taxon>
        <taxon>Alveolata</taxon>
        <taxon>Perkinsozoa</taxon>
        <taxon>Perkinsea</taxon>
        <taxon>Perkinsida</taxon>
        <taxon>Perkinsidae</taxon>
        <taxon>Perkinsus</taxon>
    </lineage>
</organism>
<keyword evidence="1 5" id="KW-0479">Metal-binding</keyword>
<evidence type="ECO:0000313" key="8">
    <source>
        <dbReference type="EMBL" id="EER01237.1"/>
    </source>
</evidence>
<feature type="compositionally biased region" description="Low complexity" evidence="6">
    <location>
        <begin position="270"/>
        <end position="284"/>
    </location>
</feature>
<gene>
    <name evidence="8" type="ORF">Pmar_PMAR028419</name>
</gene>
<dbReference type="SMART" id="SM00356">
    <property type="entry name" value="ZnF_C3H1"/>
    <property type="match status" value="3"/>
</dbReference>
<dbReference type="OMA" id="NGAYPDM"/>
<dbReference type="FunFam" id="4.10.1000.10:FF:000001">
    <property type="entry name" value="zinc finger CCCH domain-containing protein 15-like"/>
    <property type="match status" value="1"/>
</dbReference>
<reference evidence="8 9" key="1">
    <citation type="submission" date="2008-07" db="EMBL/GenBank/DDBJ databases">
        <authorList>
            <person name="El-Sayed N."/>
            <person name="Caler E."/>
            <person name="Inman J."/>
            <person name="Amedeo P."/>
            <person name="Hass B."/>
            <person name="Wortman J."/>
        </authorList>
    </citation>
    <scope>NUCLEOTIDE SEQUENCE [LARGE SCALE GENOMIC DNA]</scope>
    <source>
        <strain evidence="9">ATCC 50983 / TXsc</strain>
    </source>
</reference>
<dbReference type="InterPro" id="IPR041367">
    <property type="entry name" value="Znf-CCCH_4"/>
</dbReference>
<evidence type="ECO:0000256" key="6">
    <source>
        <dbReference type="SAM" id="MobiDB-lite"/>
    </source>
</evidence>
<evidence type="ECO:0000313" key="9">
    <source>
        <dbReference type="Proteomes" id="UP000007800"/>
    </source>
</evidence>
<keyword evidence="9" id="KW-1185">Reference proteome</keyword>
<feature type="region of interest" description="Disordered" evidence="6">
    <location>
        <begin position="1"/>
        <end position="70"/>
    </location>
</feature>
<keyword evidence="4 5" id="KW-0862">Zinc</keyword>
<evidence type="ECO:0000256" key="4">
    <source>
        <dbReference type="ARBA" id="ARBA00022833"/>
    </source>
</evidence>
<feature type="zinc finger region" description="C3H1-type" evidence="5">
    <location>
        <begin position="176"/>
        <end position="203"/>
    </location>
</feature>
<feature type="compositionally biased region" description="Basic residues" evidence="6">
    <location>
        <begin position="35"/>
        <end position="45"/>
    </location>
</feature>
<feature type="compositionally biased region" description="Polar residues" evidence="6">
    <location>
        <begin position="1"/>
        <end position="17"/>
    </location>
</feature>
<dbReference type="InParanoid" id="C5LPV6"/>
<dbReference type="OrthoDB" id="415459at2759"/>
<dbReference type="GeneID" id="9058455"/>
<dbReference type="PANTHER" id="PTHR12547:SF18">
    <property type="entry name" value="PROTEIN TIS11"/>
    <property type="match status" value="1"/>
</dbReference>
<evidence type="ECO:0000256" key="2">
    <source>
        <dbReference type="ARBA" id="ARBA00022737"/>
    </source>
</evidence>
<feature type="region of interest" description="Disordered" evidence="6">
    <location>
        <begin position="202"/>
        <end position="296"/>
    </location>
</feature>
<name>C5LPV6_PERM5</name>
<feature type="domain" description="C3H1-type" evidence="7">
    <location>
        <begin position="105"/>
        <end position="132"/>
    </location>
</feature>
<dbReference type="Pfam" id="PF18044">
    <property type="entry name" value="zf-CCCH_4"/>
    <property type="match status" value="1"/>
</dbReference>
<sequence>SSLYTPMNTWDTNNVTLSGPGLPYPDPSSAQQYHPPRRQQQHGHGHRDGQKGGSAAGGGGGGGNKHYHQHPRTTSANAMALTPTSSSNGAARGDLTVAPGVRKQFLRTKLCKHFLRGCCLYGDKCTYAHDYSQIQVRPDLRKTKMCQANLEGRCPYRAEECQFAHSTEDLKATPGLFKTVLCSWWQKGKCDMGDKCRFAHGEQELQRPSAPSGPENISITPGSTPLQNPMGEDEEVSSVESGEAPRSTTPPGLHRLDNLPPVSHIPTPPQMQQRPSPQQQQQQQSGMPNGAYPDMRPAVPNVFAPPPEIAVSPAEVLKYQQNQFASVLSGSLAAAAQAAAMQQRPTQDPTAYAAQQQQQWAIAAAAATAATAAVASIAGGFEPTPAQLQNLSLIAARSLHQQAAMQQM</sequence>
<dbReference type="PROSITE" id="PS50103">
    <property type="entry name" value="ZF_C3H1"/>
    <property type="match status" value="3"/>
</dbReference>
<accession>C5LPV6</accession>
<dbReference type="InterPro" id="IPR000571">
    <property type="entry name" value="Znf_CCCH"/>
</dbReference>
<feature type="compositionally biased region" description="Gly residues" evidence="6">
    <location>
        <begin position="51"/>
        <end position="64"/>
    </location>
</feature>
<feature type="non-terminal residue" evidence="8">
    <location>
        <position position="1"/>
    </location>
</feature>
<keyword evidence="3 5" id="KW-0863">Zinc-finger</keyword>
<dbReference type="Gene3D" id="2.30.30.1190">
    <property type="match status" value="1"/>
</dbReference>
<dbReference type="GO" id="GO:0003729">
    <property type="term" value="F:mRNA binding"/>
    <property type="evidence" value="ECO:0007669"/>
    <property type="project" value="InterPro"/>
</dbReference>
<dbReference type="Proteomes" id="UP000007800">
    <property type="component" value="Unassembled WGS sequence"/>
</dbReference>
<proteinExistence type="predicted"/>
<dbReference type="Pfam" id="PF00642">
    <property type="entry name" value="zf-CCCH"/>
    <property type="match status" value="1"/>
</dbReference>
<feature type="domain" description="C3H1-type" evidence="7">
    <location>
        <begin position="176"/>
        <end position="203"/>
    </location>
</feature>
<dbReference type="InterPro" id="IPR036855">
    <property type="entry name" value="Znf_CCCH_sf"/>
</dbReference>
<evidence type="ECO:0000259" key="7">
    <source>
        <dbReference type="PROSITE" id="PS50103"/>
    </source>
</evidence>